<dbReference type="EMBL" id="MH271320">
    <property type="protein sequence ID" value="AWY06698.1"/>
    <property type="molecule type" value="Genomic_DNA"/>
</dbReference>
<dbReference type="RefSeq" id="YP_009803187.1">
    <property type="nucleotide sequence ID" value="NC_047992.1"/>
</dbReference>
<organism evidence="1 2">
    <name type="scientific">Microbacterium phage Zeta1847</name>
    <dbReference type="NCBI Taxonomy" id="2201444"/>
    <lineage>
        <taxon>Viruses</taxon>
        <taxon>Duplodnaviria</taxon>
        <taxon>Heunggongvirae</taxon>
        <taxon>Uroviricota</taxon>
        <taxon>Caudoviricetes</taxon>
        <taxon>Casidaviridae</taxon>
        <taxon>Zetavirus</taxon>
        <taxon>Zetavirus zeta1847</taxon>
    </lineage>
</organism>
<name>A0A2Z4QAZ2_9CAUD</name>
<protein>
    <submittedName>
        <fullName evidence="1">Uncharacterized protein</fullName>
    </submittedName>
</protein>
<dbReference type="KEGG" id="vg:54993747"/>
<reference evidence="2" key="1">
    <citation type="submission" date="2018-04" db="EMBL/GenBank/DDBJ databases">
        <authorList>
            <person name="Go L.Y."/>
            <person name="Mitchell J.A."/>
        </authorList>
    </citation>
    <scope>NUCLEOTIDE SEQUENCE [LARGE SCALE GENOMIC DNA]</scope>
</reference>
<evidence type="ECO:0000313" key="2">
    <source>
        <dbReference type="Proteomes" id="UP000251243"/>
    </source>
</evidence>
<dbReference type="GeneID" id="54993747"/>
<keyword evidence="2" id="KW-1185">Reference proteome</keyword>
<sequence length="94" mass="9936">MFTRVYTGTMTNTTADTIPAANMELALGTPEALLLKAIAAKGVELAAEAGLDVTDPAIVEQASRAALRAAWEMEPRLREIVGNVVWTAVNGKLP</sequence>
<dbReference type="Proteomes" id="UP000251243">
    <property type="component" value="Segment"/>
</dbReference>
<evidence type="ECO:0000313" key="1">
    <source>
        <dbReference type="EMBL" id="AWY06698.1"/>
    </source>
</evidence>
<accession>A0A2Z4QAZ2</accession>
<proteinExistence type="predicted"/>
<gene>
    <name evidence="1" type="primary">64</name>
    <name evidence="1" type="ORF">SEA_ZETA1847_64</name>
</gene>